<feature type="region of interest" description="Disordered" evidence="2">
    <location>
        <begin position="259"/>
        <end position="291"/>
    </location>
</feature>
<accession>A0A7E5VVQ2</accession>
<dbReference type="FunCoup" id="A0A7E5VVQ2">
    <property type="interactions" value="123"/>
</dbReference>
<dbReference type="InterPro" id="IPR002110">
    <property type="entry name" value="Ankyrin_rpt"/>
</dbReference>
<feature type="repeat" description="ANK" evidence="1">
    <location>
        <begin position="107"/>
        <end position="139"/>
    </location>
</feature>
<evidence type="ECO:0000313" key="5">
    <source>
        <dbReference type="RefSeq" id="XP_026732419.1"/>
    </source>
</evidence>
<dbReference type="GeneID" id="113497193"/>
<evidence type="ECO:0000259" key="3">
    <source>
        <dbReference type="PROSITE" id="PS50174"/>
    </source>
</evidence>
<dbReference type="SUPFAM" id="SSF48403">
    <property type="entry name" value="Ankyrin repeat"/>
    <property type="match status" value="1"/>
</dbReference>
<dbReference type="InParanoid" id="A0A7E5VVQ2"/>
<dbReference type="GO" id="GO:0003676">
    <property type="term" value="F:nucleic acid binding"/>
    <property type="evidence" value="ECO:0007669"/>
    <property type="project" value="InterPro"/>
</dbReference>
<dbReference type="PROSITE" id="PS50297">
    <property type="entry name" value="ANK_REP_REGION"/>
    <property type="match status" value="1"/>
</dbReference>
<dbReference type="PANTHER" id="PTHR20923:SF1">
    <property type="entry name" value="G PATCH DOMAIN AND ANKYRIN REPEAT-CONTAINING PROTEIN 1"/>
    <property type="match status" value="1"/>
</dbReference>
<dbReference type="OrthoDB" id="4735278at2759"/>
<dbReference type="Pfam" id="PF01585">
    <property type="entry name" value="G-patch"/>
    <property type="match status" value="1"/>
</dbReference>
<dbReference type="RefSeq" id="XP_026732419.1">
    <property type="nucleotide sequence ID" value="XM_026876618.1"/>
</dbReference>
<sequence>MNNKNYSNFVKATSPTPSCEGEQVYRKLLSGEEAQKLYLDEVSAAKASSSGRTRSACDVEITRTFVKEEENELSNKDLFITVQNNDVNKLKCVFDRCPEKVHVLDEFGWSLLMIACQANSVDTVKLLLKKGVDMNVRDKAGNSARSLVIKNKNYVLADVLINYKHKEKPKQAVSKIKVKSKAKVQCDSCNNLYHDREEHLSSTIHNINASKGKKITASYVIPVNNKGYQLMLKDGWDRNTGLGKDGSGKLYPIKTVQKKDRKGIGHQKENHEKVEEDIDKHKNRKKIARDQQSNKAFEINFRRQFY</sequence>
<feature type="domain" description="G-patch" evidence="3">
    <location>
        <begin position="223"/>
        <end position="269"/>
    </location>
</feature>
<protein>
    <submittedName>
        <fullName evidence="5">G patch domain and ankyrin repeat-containing protein 1 homolog</fullName>
    </submittedName>
</protein>
<reference evidence="5" key="1">
    <citation type="submission" date="2025-08" db="UniProtKB">
        <authorList>
            <consortium name="RefSeq"/>
        </authorList>
    </citation>
    <scope>IDENTIFICATION</scope>
</reference>
<dbReference type="InterPro" id="IPR039146">
    <property type="entry name" value="GPANK1"/>
</dbReference>
<name>A0A7E5VVQ2_TRINI</name>
<keyword evidence="1" id="KW-0040">ANK repeat</keyword>
<dbReference type="SMART" id="SM00248">
    <property type="entry name" value="ANK"/>
    <property type="match status" value="1"/>
</dbReference>
<dbReference type="Gene3D" id="1.25.40.20">
    <property type="entry name" value="Ankyrin repeat-containing domain"/>
    <property type="match status" value="1"/>
</dbReference>
<evidence type="ECO:0000313" key="4">
    <source>
        <dbReference type="Proteomes" id="UP000322000"/>
    </source>
</evidence>
<organism evidence="4 5">
    <name type="scientific">Trichoplusia ni</name>
    <name type="common">Cabbage looper</name>
    <dbReference type="NCBI Taxonomy" id="7111"/>
    <lineage>
        <taxon>Eukaryota</taxon>
        <taxon>Metazoa</taxon>
        <taxon>Ecdysozoa</taxon>
        <taxon>Arthropoda</taxon>
        <taxon>Hexapoda</taxon>
        <taxon>Insecta</taxon>
        <taxon>Pterygota</taxon>
        <taxon>Neoptera</taxon>
        <taxon>Endopterygota</taxon>
        <taxon>Lepidoptera</taxon>
        <taxon>Glossata</taxon>
        <taxon>Ditrysia</taxon>
        <taxon>Noctuoidea</taxon>
        <taxon>Noctuidae</taxon>
        <taxon>Plusiinae</taxon>
        <taxon>Trichoplusia</taxon>
    </lineage>
</organism>
<dbReference type="SMART" id="SM00443">
    <property type="entry name" value="G_patch"/>
    <property type="match status" value="1"/>
</dbReference>
<dbReference type="Pfam" id="PF12796">
    <property type="entry name" value="Ank_2"/>
    <property type="match status" value="1"/>
</dbReference>
<evidence type="ECO:0000256" key="2">
    <source>
        <dbReference type="SAM" id="MobiDB-lite"/>
    </source>
</evidence>
<feature type="compositionally biased region" description="Basic and acidic residues" evidence="2">
    <location>
        <begin position="262"/>
        <end position="280"/>
    </location>
</feature>
<dbReference type="InterPro" id="IPR036770">
    <property type="entry name" value="Ankyrin_rpt-contain_sf"/>
</dbReference>
<dbReference type="Proteomes" id="UP000322000">
    <property type="component" value="Chromosome 9"/>
</dbReference>
<dbReference type="InterPro" id="IPR000467">
    <property type="entry name" value="G_patch_dom"/>
</dbReference>
<keyword evidence="4" id="KW-1185">Reference proteome</keyword>
<dbReference type="PROSITE" id="PS50174">
    <property type="entry name" value="G_PATCH"/>
    <property type="match status" value="1"/>
</dbReference>
<dbReference type="PROSITE" id="PS50088">
    <property type="entry name" value="ANK_REPEAT"/>
    <property type="match status" value="1"/>
</dbReference>
<dbReference type="KEGG" id="tnl:113497193"/>
<dbReference type="PANTHER" id="PTHR20923">
    <property type="entry name" value="BAT4 PROTEIN-RELATED"/>
    <property type="match status" value="1"/>
</dbReference>
<evidence type="ECO:0000256" key="1">
    <source>
        <dbReference type="PROSITE-ProRule" id="PRU00023"/>
    </source>
</evidence>
<proteinExistence type="predicted"/>
<gene>
    <name evidence="5" type="primary">LOC113497193</name>
</gene>
<dbReference type="AlphaFoldDB" id="A0A7E5VVQ2"/>